<dbReference type="Pfam" id="PF00364">
    <property type="entry name" value="Biotin_lipoyl"/>
    <property type="match status" value="1"/>
</dbReference>
<sequence length="76" mass="8473">MFELRFADIGEGINEGKITKLFCKVGDQVKEGDELLEVETDKITTPITSPKTGIIKKIFFQEGDDIEVGNLLLTIE</sequence>
<evidence type="ECO:0000313" key="6">
    <source>
        <dbReference type="EMBL" id="QTX02650.1"/>
    </source>
</evidence>
<evidence type="ECO:0000313" key="7">
    <source>
        <dbReference type="Proteomes" id="UP000672038"/>
    </source>
</evidence>
<name>A0A975FIU4_LOWBP</name>
<dbReference type="InterPro" id="IPR011053">
    <property type="entry name" value="Single_hybrid_motif"/>
</dbReference>
<dbReference type="InterPro" id="IPR050743">
    <property type="entry name" value="2-oxoacid_DH_E2_comp"/>
</dbReference>
<keyword evidence="7" id="KW-1185">Reference proteome</keyword>
<feature type="domain" description="Lipoyl-binding" evidence="5">
    <location>
        <begin position="1"/>
        <end position="76"/>
    </location>
</feature>
<dbReference type="PROSITE" id="PS00189">
    <property type="entry name" value="LIPOYL"/>
    <property type="match status" value="1"/>
</dbReference>
<evidence type="ECO:0000259" key="5">
    <source>
        <dbReference type="PROSITE" id="PS50968"/>
    </source>
</evidence>
<comment type="cofactor">
    <cofactor evidence="1">
        <name>(R)-lipoate</name>
        <dbReference type="ChEBI" id="CHEBI:83088"/>
    </cofactor>
</comment>
<dbReference type="Gene3D" id="2.40.50.100">
    <property type="match status" value="1"/>
</dbReference>
<dbReference type="KEGG" id="pluf:LFWB_0800"/>
<dbReference type="InterPro" id="IPR003016">
    <property type="entry name" value="2-oxoA_DH_lipoyl-BS"/>
</dbReference>
<dbReference type="PANTHER" id="PTHR43178">
    <property type="entry name" value="DIHYDROLIPOAMIDE ACETYLTRANSFERASE COMPONENT OF PYRUVATE DEHYDROGENASE COMPLEX"/>
    <property type="match status" value="1"/>
</dbReference>
<dbReference type="PANTHER" id="PTHR43178:SF5">
    <property type="entry name" value="LIPOAMIDE ACYLTRANSFERASE COMPONENT OF BRANCHED-CHAIN ALPHA-KETO ACID DEHYDROGENASE COMPLEX, MITOCHONDRIAL"/>
    <property type="match status" value="1"/>
</dbReference>
<dbReference type="Proteomes" id="UP000672038">
    <property type="component" value="Chromosome"/>
</dbReference>
<dbReference type="InterPro" id="IPR000089">
    <property type="entry name" value="Biotin_lipoyl"/>
</dbReference>
<dbReference type="CDD" id="cd06849">
    <property type="entry name" value="lipoyl_domain"/>
    <property type="match status" value="1"/>
</dbReference>
<dbReference type="SUPFAM" id="SSF51230">
    <property type="entry name" value="Single hybrid motif"/>
    <property type="match status" value="1"/>
</dbReference>
<evidence type="ECO:0000256" key="1">
    <source>
        <dbReference type="ARBA" id="ARBA00001938"/>
    </source>
</evidence>
<reference evidence="6" key="1">
    <citation type="submission" date="2020-06" db="EMBL/GenBank/DDBJ databases">
        <title>Complete genome sequence of Candidatus Phytoplasma luffae NCHU2019.</title>
        <authorList>
            <person name="Cho S.-T."/>
            <person name="Tan C.-M."/>
            <person name="Li J.-R."/>
            <person name="Chien Y.-Y."/>
            <person name="Chiu Y.-C."/>
            <person name="Yang J.-Y."/>
            <person name="Kuo C.-H."/>
        </authorList>
    </citation>
    <scope>NUCLEOTIDE SEQUENCE</scope>
    <source>
        <strain evidence="6">NCHU2019</strain>
    </source>
</reference>
<dbReference type="GO" id="GO:0031405">
    <property type="term" value="F:lipoic acid binding"/>
    <property type="evidence" value="ECO:0007669"/>
    <property type="project" value="TreeGrafter"/>
</dbReference>
<dbReference type="PROSITE" id="PS50968">
    <property type="entry name" value="BIOTINYL_LIPOYL"/>
    <property type="match status" value="1"/>
</dbReference>
<evidence type="ECO:0000256" key="3">
    <source>
        <dbReference type="ARBA" id="ARBA00022823"/>
    </source>
</evidence>
<gene>
    <name evidence="6" type="ORF">LFWB_0800</name>
</gene>
<proteinExistence type="predicted"/>
<evidence type="ECO:0000256" key="2">
    <source>
        <dbReference type="ARBA" id="ARBA00022679"/>
    </source>
</evidence>
<keyword evidence="3" id="KW-0450">Lipoyl</keyword>
<dbReference type="GO" id="GO:0005737">
    <property type="term" value="C:cytoplasm"/>
    <property type="evidence" value="ECO:0007669"/>
    <property type="project" value="TreeGrafter"/>
</dbReference>
<dbReference type="RefSeq" id="WP_210954731.1">
    <property type="nucleotide sequence ID" value="NZ_CP054393.1"/>
</dbReference>
<accession>A0A975FIU4</accession>
<evidence type="ECO:0000256" key="4">
    <source>
        <dbReference type="ARBA" id="ARBA00023315"/>
    </source>
</evidence>
<organism evidence="6 7">
    <name type="scientific">Loofah witches'-broom phytoplasma</name>
    <dbReference type="NCBI Taxonomy" id="35773"/>
    <lineage>
        <taxon>Bacteria</taxon>
        <taxon>Bacillati</taxon>
        <taxon>Mycoplasmatota</taxon>
        <taxon>Mollicutes</taxon>
        <taxon>Acholeplasmatales</taxon>
        <taxon>Acholeplasmataceae</taxon>
        <taxon>Candidatus Phytoplasma</taxon>
        <taxon>16SrVIII (Loofah witches'-broom group)</taxon>
    </lineage>
</organism>
<keyword evidence="6" id="KW-0670">Pyruvate</keyword>
<keyword evidence="2" id="KW-0808">Transferase</keyword>
<dbReference type="AlphaFoldDB" id="A0A975FIU4"/>
<dbReference type="EMBL" id="CP054393">
    <property type="protein sequence ID" value="QTX02650.1"/>
    <property type="molecule type" value="Genomic_DNA"/>
</dbReference>
<protein>
    <submittedName>
        <fullName evidence="6">Dihydrolipoamide acetyltransferase component of pyruvate dehydrogenase complex</fullName>
    </submittedName>
</protein>
<dbReference type="GO" id="GO:0016407">
    <property type="term" value="F:acetyltransferase activity"/>
    <property type="evidence" value="ECO:0007669"/>
    <property type="project" value="TreeGrafter"/>
</dbReference>
<keyword evidence="4" id="KW-0012">Acyltransferase</keyword>